<evidence type="ECO:0000256" key="1">
    <source>
        <dbReference type="ARBA" id="ARBA00009108"/>
    </source>
</evidence>
<evidence type="ECO:0000313" key="4">
    <source>
        <dbReference type="EMBL" id="KAA8824156.1"/>
    </source>
</evidence>
<accession>A0A5J5E5T1</accession>
<dbReference type="PANTHER" id="PTHR37313:SF1">
    <property type="entry name" value="UPF0749 PROTEIN RV1823"/>
    <property type="match status" value="1"/>
</dbReference>
<keyword evidence="6" id="KW-1185">Reference proteome</keyword>
<sequence>MTVEPISIPVPADATPVRRRAVFSSGAGRLTARHAEGPLGIHAQNSTRRRRLADESLRLIDDLTNRPMDSLYADSLLDQRKRSAFSVWSTRVIVFLICVMVGISGSVVVQRLHADPRKQQRDWYISRIDEASAQSDQLNRDLIDLRGQITTLSDQVGADADNTQLELDETSIGALPVEGPGVSITLTNPISASADGTGSSSAQLRVVADSDLQWYVSQLWGAGAEAIAVNGCRLGVQTSIRKAGQTILVDLTKIESPYVIQAIGDASKLKAAVAGSGSGDVAAQLESAGIHPQVSSVKTIRLEAAESRNLSYARSIE</sequence>
<dbReference type="Proteomes" id="UP000374630">
    <property type="component" value="Unassembled WGS sequence"/>
</dbReference>
<feature type="transmembrane region" description="Helical" evidence="2">
    <location>
        <begin position="88"/>
        <end position="109"/>
    </location>
</feature>
<dbReference type="AlphaFoldDB" id="A0A5J5E5T1"/>
<dbReference type="OrthoDB" id="3218134at2"/>
<evidence type="ECO:0000313" key="5">
    <source>
        <dbReference type="Proteomes" id="UP000345527"/>
    </source>
</evidence>
<dbReference type="Pfam" id="PF05949">
    <property type="entry name" value="DUF881"/>
    <property type="match status" value="1"/>
</dbReference>
<comment type="caution">
    <text evidence="4">The sequence shown here is derived from an EMBL/GenBank/DDBJ whole genome shotgun (WGS) entry which is preliminary data.</text>
</comment>
<name>A0A5J5E5T1_9BIFI</name>
<evidence type="ECO:0000256" key="2">
    <source>
        <dbReference type="SAM" id="Phobius"/>
    </source>
</evidence>
<dbReference type="Proteomes" id="UP000345527">
    <property type="component" value="Unassembled WGS sequence"/>
</dbReference>
<proteinExistence type="inferred from homology"/>
<dbReference type="Gene3D" id="3.30.70.1880">
    <property type="entry name" value="Protein of unknown function DUF881"/>
    <property type="match status" value="1"/>
</dbReference>
<comment type="similarity">
    <text evidence="1">Belongs to the UPF0749 family.</text>
</comment>
<dbReference type="EMBL" id="RZOA01000004">
    <property type="protein sequence ID" value="KAA8824156.1"/>
    <property type="molecule type" value="Genomic_DNA"/>
</dbReference>
<organism evidence="4 5">
    <name type="scientific">Bifidobacterium vespertilionis</name>
    <dbReference type="NCBI Taxonomy" id="2562524"/>
    <lineage>
        <taxon>Bacteria</taxon>
        <taxon>Bacillati</taxon>
        <taxon>Actinomycetota</taxon>
        <taxon>Actinomycetes</taxon>
        <taxon>Bifidobacteriales</taxon>
        <taxon>Bifidobacteriaceae</taxon>
        <taxon>Bifidobacterium</taxon>
    </lineage>
</organism>
<gene>
    <name evidence="4" type="ORF">EM848_03255</name>
    <name evidence="3" type="ORF">EMO90_00780</name>
</gene>
<dbReference type="RefSeq" id="WP_150353561.1">
    <property type="nucleotide sequence ID" value="NZ_RZNZ01000001.1"/>
</dbReference>
<reference evidence="5 6" key="1">
    <citation type="journal article" date="2019" name="Syst. Appl. Microbiol.">
        <title>Characterization of Bifidobacterium species in feaces of the Egyptian fruit bat: Description of B. vespertilionis sp. nov. and B. rousetti sp. nov.</title>
        <authorList>
            <person name="Modesto M."/>
            <person name="Satti M."/>
            <person name="Watanabe K."/>
            <person name="Puglisi E."/>
            <person name="Morelli L."/>
            <person name="Huang C.-H."/>
            <person name="Liou J.-S."/>
            <person name="Miyashita M."/>
            <person name="Tamura T."/>
            <person name="Saito S."/>
            <person name="Mori K."/>
            <person name="Huang L."/>
            <person name="Sciavilla P."/>
            <person name="Sandri C."/>
            <person name="Spiezio C."/>
            <person name="Vitali F."/>
            <person name="Cavalieri D."/>
            <person name="Perpetuini G."/>
            <person name="Tofalo R."/>
            <person name="Bonetti A."/>
            <person name="Arita M."/>
            <person name="Mattarelli P."/>
        </authorList>
    </citation>
    <scope>NUCLEOTIDE SEQUENCE [LARGE SCALE GENOMIC DNA]</scope>
    <source>
        <strain evidence="3 6">RST16</strain>
        <strain evidence="4 5">RST8</strain>
    </source>
</reference>
<protein>
    <submittedName>
        <fullName evidence="4">DUF881 domain-containing protein</fullName>
    </submittedName>
</protein>
<dbReference type="PANTHER" id="PTHR37313">
    <property type="entry name" value="UPF0749 PROTEIN RV1825"/>
    <property type="match status" value="1"/>
</dbReference>
<dbReference type="InterPro" id="IPR010273">
    <property type="entry name" value="DUF881"/>
</dbReference>
<keyword evidence="2" id="KW-0812">Transmembrane</keyword>
<dbReference type="GO" id="GO:0005886">
    <property type="term" value="C:plasma membrane"/>
    <property type="evidence" value="ECO:0007669"/>
    <property type="project" value="TreeGrafter"/>
</dbReference>
<evidence type="ECO:0000313" key="6">
    <source>
        <dbReference type="Proteomes" id="UP000374630"/>
    </source>
</evidence>
<evidence type="ECO:0000313" key="3">
    <source>
        <dbReference type="EMBL" id="KAA8822559.1"/>
    </source>
</evidence>
<keyword evidence="2" id="KW-0472">Membrane</keyword>
<keyword evidence="2" id="KW-1133">Transmembrane helix</keyword>
<dbReference type="EMBL" id="RZNZ01000001">
    <property type="protein sequence ID" value="KAA8822559.1"/>
    <property type="molecule type" value="Genomic_DNA"/>
</dbReference>